<organism evidence="1 2">
    <name type="scientific">Rhipicephalus microplus</name>
    <name type="common">Cattle tick</name>
    <name type="synonym">Boophilus microplus</name>
    <dbReference type="NCBI Taxonomy" id="6941"/>
    <lineage>
        <taxon>Eukaryota</taxon>
        <taxon>Metazoa</taxon>
        <taxon>Ecdysozoa</taxon>
        <taxon>Arthropoda</taxon>
        <taxon>Chelicerata</taxon>
        <taxon>Arachnida</taxon>
        <taxon>Acari</taxon>
        <taxon>Parasitiformes</taxon>
        <taxon>Ixodida</taxon>
        <taxon>Ixodoidea</taxon>
        <taxon>Ixodidae</taxon>
        <taxon>Rhipicephalinae</taxon>
        <taxon>Rhipicephalus</taxon>
        <taxon>Boophilus</taxon>
    </lineage>
</organism>
<proteinExistence type="predicted"/>
<dbReference type="Proteomes" id="UP000821866">
    <property type="component" value="Chromosome 1"/>
</dbReference>
<gene>
    <name evidence="1" type="ORF">HPB51_014375</name>
</gene>
<dbReference type="EMBL" id="JABSTU010000001">
    <property type="protein sequence ID" value="KAH8041227.1"/>
    <property type="molecule type" value="Genomic_DNA"/>
</dbReference>
<keyword evidence="2" id="KW-1185">Reference proteome</keyword>
<dbReference type="AlphaFoldDB" id="A0A9J6F3H4"/>
<name>A0A9J6F3H4_RHIMP</name>
<comment type="caution">
    <text evidence="1">The sequence shown here is derived from an EMBL/GenBank/DDBJ whole genome shotgun (WGS) entry which is preliminary data.</text>
</comment>
<evidence type="ECO:0000313" key="2">
    <source>
        <dbReference type="Proteomes" id="UP000821866"/>
    </source>
</evidence>
<evidence type="ECO:0000313" key="1">
    <source>
        <dbReference type="EMBL" id="KAH8041227.1"/>
    </source>
</evidence>
<protein>
    <submittedName>
        <fullName evidence="1">Uncharacterized protein</fullName>
    </submittedName>
</protein>
<sequence>MATSSESPLVVPLCEKANPGETKKRSSLSPEGELQRKERSFQECLEFLMPIYLLPFVFTDKEGACVYCISLTMVGLMGRLLPPAVAAMLPIVILPLGNVCDADQLAAEYMGVSLWLK</sequence>
<reference evidence="1" key="2">
    <citation type="submission" date="2021-09" db="EMBL/GenBank/DDBJ databases">
        <authorList>
            <person name="Jia N."/>
            <person name="Wang J."/>
            <person name="Shi W."/>
            <person name="Du L."/>
            <person name="Sun Y."/>
            <person name="Zhan W."/>
            <person name="Jiang J."/>
            <person name="Wang Q."/>
            <person name="Zhang B."/>
            <person name="Ji P."/>
            <person name="Sakyi L.B."/>
            <person name="Cui X."/>
            <person name="Yuan T."/>
            <person name="Jiang B."/>
            <person name="Yang W."/>
            <person name="Lam T.T.-Y."/>
            <person name="Chang Q."/>
            <person name="Ding S."/>
            <person name="Wang X."/>
            <person name="Zhu J."/>
            <person name="Ruan X."/>
            <person name="Zhao L."/>
            <person name="Wei J."/>
            <person name="Que T."/>
            <person name="Du C."/>
            <person name="Cheng J."/>
            <person name="Dai P."/>
            <person name="Han X."/>
            <person name="Huang E."/>
            <person name="Gao Y."/>
            <person name="Liu J."/>
            <person name="Shao H."/>
            <person name="Ye R."/>
            <person name="Li L."/>
            <person name="Wei W."/>
            <person name="Wang X."/>
            <person name="Wang C."/>
            <person name="Huo Q."/>
            <person name="Li W."/>
            <person name="Guo W."/>
            <person name="Chen H."/>
            <person name="Chen S."/>
            <person name="Zhou L."/>
            <person name="Zhou L."/>
            <person name="Ni X."/>
            <person name="Tian J."/>
            <person name="Zhou Y."/>
            <person name="Sheng Y."/>
            <person name="Liu T."/>
            <person name="Pan Y."/>
            <person name="Xia L."/>
            <person name="Li J."/>
            <person name="Zhao F."/>
            <person name="Cao W."/>
        </authorList>
    </citation>
    <scope>NUCLEOTIDE SEQUENCE</scope>
    <source>
        <strain evidence="1">Rmic-2018</strain>
        <tissue evidence="1">Larvae</tissue>
    </source>
</reference>
<accession>A0A9J6F3H4</accession>
<reference evidence="1" key="1">
    <citation type="journal article" date="2020" name="Cell">
        <title>Large-Scale Comparative Analyses of Tick Genomes Elucidate Their Genetic Diversity and Vector Capacities.</title>
        <authorList>
            <consortium name="Tick Genome and Microbiome Consortium (TIGMIC)"/>
            <person name="Jia N."/>
            <person name="Wang J."/>
            <person name="Shi W."/>
            <person name="Du L."/>
            <person name="Sun Y."/>
            <person name="Zhan W."/>
            <person name="Jiang J.F."/>
            <person name="Wang Q."/>
            <person name="Zhang B."/>
            <person name="Ji P."/>
            <person name="Bell-Sakyi L."/>
            <person name="Cui X.M."/>
            <person name="Yuan T.T."/>
            <person name="Jiang B.G."/>
            <person name="Yang W.F."/>
            <person name="Lam T.T."/>
            <person name="Chang Q.C."/>
            <person name="Ding S.J."/>
            <person name="Wang X.J."/>
            <person name="Zhu J.G."/>
            <person name="Ruan X.D."/>
            <person name="Zhao L."/>
            <person name="Wei J.T."/>
            <person name="Ye R.Z."/>
            <person name="Que T.C."/>
            <person name="Du C.H."/>
            <person name="Zhou Y.H."/>
            <person name="Cheng J.X."/>
            <person name="Dai P.F."/>
            <person name="Guo W.B."/>
            <person name="Han X.H."/>
            <person name="Huang E.J."/>
            <person name="Li L.F."/>
            <person name="Wei W."/>
            <person name="Gao Y.C."/>
            <person name="Liu J.Z."/>
            <person name="Shao H.Z."/>
            <person name="Wang X."/>
            <person name="Wang C.C."/>
            <person name="Yang T.C."/>
            <person name="Huo Q.B."/>
            <person name="Li W."/>
            <person name="Chen H.Y."/>
            <person name="Chen S.E."/>
            <person name="Zhou L.G."/>
            <person name="Ni X.B."/>
            <person name="Tian J.H."/>
            <person name="Sheng Y."/>
            <person name="Liu T."/>
            <person name="Pan Y.S."/>
            <person name="Xia L.Y."/>
            <person name="Li J."/>
            <person name="Zhao F."/>
            <person name="Cao W.C."/>
        </authorList>
    </citation>
    <scope>NUCLEOTIDE SEQUENCE</scope>
    <source>
        <strain evidence="1">Rmic-2018</strain>
    </source>
</reference>